<accession>A0A3S5Y7V7</accession>
<dbReference type="Proteomes" id="UP001154400">
    <property type="component" value="Chromosome"/>
</dbReference>
<evidence type="ECO:0000313" key="4">
    <source>
        <dbReference type="Proteomes" id="UP000006892"/>
    </source>
</evidence>
<evidence type="ECO:0000256" key="2">
    <source>
        <dbReference type="SAM" id="Phobius"/>
    </source>
</evidence>
<feature type="transmembrane region" description="Helical" evidence="2">
    <location>
        <begin position="30"/>
        <end position="49"/>
    </location>
</feature>
<dbReference type="RefSeq" id="WP_005512762.1">
    <property type="nucleotide sequence ID" value="NC_014659.1"/>
</dbReference>
<dbReference type="GeneID" id="57578278"/>
<keyword evidence="2" id="KW-0812">Transmembrane</keyword>
<keyword evidence="2" id="KW-0472">Membrane</keyword>
<dbReference type="KEGG" id="req:REQ_26120"/>
<feature type="transmembrane region" description="Helical" evidence="2">
    <location>
        <begin position="55"/>
        <end position="75"/>
    </location>
</feature>
<sequence length="94" mass="9958">MNTNDPRDLAHTTREHPGEAIEDARNWPGYALIGVAIVTLGLTLVAAGYGFAGWAWIAGIVCVGALLAGTALVLAEHRRVKRLDNASLTDQVGH</sequence>
<evidence type="ECO:0000313" key="3">
    <source>
        <dbReference type="EMBL" id="CBH48641.1"/>
    </source>
</evidence>
<proteinExistence type="predicted"/>
<dbReference type="AlphaFoldDB" id="A0A3S5Y7V7"/>
<gene>
    <name evidence="3" type="ordered locus">REQ_26120</name>
</gene>
<keyword evidence="2" id="KW-1133">Transmembrane helix</keyword>
<name>A0A3S5Y7V7_RHOH1</name>
<evidence type="ECO:0000256" key="1">
    <source>
        <dbReference type="SAM" id="MobiDB-lite"/>
    </source>
</evidence>
<reference evidence="3" key="1">
    <citation type="journal article" date="2010" name="PLoS Genet.">
        <title>The genome of a pathogenic rhodococcus: cooptive virulence underpinned by key gene acquisitions.</title>
        <authorList>
            <person name="Letek M."/>
            <person name="Gonzalez P."/>
            <person name="Macarthur I."/>
            <person name="Rodriguez H."/>
            <person name="Freeman T.C."/>
            <person name="Valero-Rello A."/>
            <person name="Blanco M."/>
            <person name="Buckley T."/>
            <person name="Cherevach I."/>
            <person name="Fahey R."/>
            <person name="Hapeshi A."/>
            <person name="Holdstock J."/>
            <person name="Leadon D."/>
            <person name="Navas J."/>
            <person name="Ocampo A."/>
            <person name="Quail M.A."/>
            <person name="Sanders M."/>
            <person name="Scortti M.M."/>
            <person name="Prescott J.F."/>
            <person name="Fogarty U."/>
            <person name="Meijer W.G."/>
            <person name="Parkhill J."/>
            <person name="Bentley S.D."/>
            <person name="Vazquez-Boland J.A."/>
        </authorList>
    </citation>
    <scope>NUCLEOTIDE SEQUENCE [LARGE SCALE GENOMIC DNA]</scope>
    <source>
        <strain evidence="3 4">103S</strain>
    </source>
</reference>
<feature type="region of interest" description="Disordered" evidence="1">
    <location>
        <begin position="1"/>
        <end position="20"/>
    </location>
</feature>
<dbReference type="EMBL" id="FN563149">
    <property type="protein sequence ID" value="CBH48641.1"/>
    <property type="molecule type" value="Genomic_DNA"/>
</dbReference>
<organism evidence="3">
    <name type="scientific">Rhodococcus hoagii (strain 103S)</name>
    <name type="common">Rhodococcus equi</name>
    <dbReference type="NCBI Taxonomy" id="685727"/>
    <lineage>
        <taxon>Bacteria</taxon>
        <taxon>Bacillati</taxon>
        <taxon>Actinomycetota</taxon>
        <taxon>Actinomycetes</taxon>
        <taxon>Mycobacteriales</taxon>
        <taxon>Nocardiaceae</taxon>
        <taxon>Prescottella</taxon>
    </lineage>
</organism>
<protein>
    <submittedName>
        <fullName evidence="3">Integral membrane protein</fullName>
    </submittedName>
</protein>